<accession>A0A395VY39</accession>
<proteinExistence type="predicted"/>
<reference evidence="1 2" key="1">
    <citation type="submission" date="2018-08" db="EMBL/GenBank/DDBJ databases">
        <title>A genome reference for cultivated species of the human gut microbiota.</title>
        <authorList>
            <person name="Zou Y."/>
            <person name="Xue W."/>
            <person name="Luo G."/>
        </authorList>
    </citation>
    <scope>NUCLEOTIDE SEQUENCE [LARGE SCALE GENOMIC DNA]</scope>
    <source>
        <strain evidence="1 2">AF20-9LB</strain>
    </source>
</reference>
<dbReference type="Proteomes" id="UP000266492">
    <property type="component" value="Unassembled WGS sequence"/>
</dbReference>
<keyword evidence="1" id="KW-0808">Transferase</keyword>
<protein>
    <submittedName>
        <fullName evidence="1">Glycosyl transferase</fullName>
    </submittedName>
</protein>
<gene>
    <name evidence="1" type="ORF">DWX70_13250</name>
</gene>
<dbReference type="InterPro" id="IPR029465">
    <property type="entry name" value="ATPgrasp_TupA"/>
</dbReference>
<name>A0A395VY39_BACOV</name>
<dbReference type="Pfam" id="PF14305">
    <property type="entry name" value="ATPgrasp_TupA"/>
    <property type="match status" value="1"/>
</dbReference>
<sequence>MSKLFSQANLQKIVAKLGMPGIRFWHAYVYYRNRGKCPNFSHPTDLSEMILASMHKKEFLKNAYYADKWKVREYIKSKGLGDILLDVYGAWEKAEDIDFDALPEKFALKPNNGSGGHFFCKDKSKVDIPAVRKQMNQSIILDRLGYHFEPHYGKIAPKIYAEELIDTGTEAWPTDYKFTCVNGVIGDVFVCCERETGTTKYITLDTDWNVLPYTKKEYMPDFIPEKPKRLDRMIEIAKILSTDFEIVRVDLYEYKDKVYFSELTFSPWGGHMYSYNQEGLNRLGALYYSTKK</sequence>
<dbReference type="EMBL" id="QRVZ01000009">
    <property type="protein sequence ID" value="RGS83342.1"/>
    <property type="molecule type" value="Genomic_DNA"/>
</dbReference>
<dbReference type="GO" id="GO:0016740">
    <property type="term" value="F:transferase activity"/>
    <property type="evidence" value="ECO:0007669"/>
    <property type="project" value="UniProtKB-KW"/>
</dbReference>
<dbReference type="AlphaFoldDB" id="A0A395VY39"/>
<evidence type="ECO:0000313" key="2">
    <source>
        <dbReference type="Proteomes" id="UP000266492"/>
    </source>
</evidence>
<dbReference type="RefSeq" id="WP_118418799.1">
    <property type="nucleotide sequence ID" value="NZ_JAQDLI010000009.1"/>
</dbReference>
<comment type="caution">
    <text evidence="1">The sequence shown here is derived from an EMBL/GenBank/DDBJ whole genome shotgun (WGS) entry which is preliminary data.</text>
</comment>
<organism evidence="1 2">
    <name type="scientific">Bacteroides ovatus</name>
    <dbReference type="NCBI Taxonomy" id="28116"/>
    <lineage>
        <taxon>Bacteria</taxon>
        <taxon>Pseudomonadati</taxon>
        <taxon>Bacteroidota</taxon>
        <taxon>Bacteroidia</taxon>
        <taxon>Bacteroidales</taxon>
        <taxon>Bacteroidaceae</taxon>
        <taxon>Bacteroides</taxon>
    </lineage>
</organism>
<evidence type="ECO:0000313" key="1">
    <source>
        <dbReference type="EMBL" id="RGS83342.1"/>
    </source>
</evidence>